<comment type="caution">
    <text evidence="3">The sequence shown here is derived from an EMBL/GenBank/DDBJ whole genome shotgun (WGS) entry which is preliminary data.</text>
</comment>
<evidence type="ECO:0000313" key="4">
    <source>
        <dbReference type="Proteomes" id="UP000626092"/>
    </source>
</evidence>
<keyword evidence="1" id="KW-1133">Transmembrane helix</keyword>
<proteinExistence type="predicted"/>
<dbReference type="InterPro" id="IPR051091">
    <property type="entry name" value="O-Glucosyltr/Glycosyltrsf_90"/>
</dbReference>
<dbReference type="PANTHER" id="PTHR12203:SF99">
    <property type="entry name" value="OS04G0534100 PROTEIN"/>
    <property type="match status" value="1"/>
</dbReference>
<dbReference type="Proteomes" id="UP000626092">
    <property type="component" value="Unassembled WGS sequence"/>
</dbReference>
<protein>
    <recommendedName>
        <fullName evidence="2">Glycosyl transferase CAP10 domain-containing protein</fullName>
    </recommendedName>
</protein>
<gene>
    <name evidence="3" type="ORF">RHSIM_Rhsim03G0183300</name>
</gene>
<keyword evidence="4" id="KW-1185">Reference proteome</keyword>
<sequence>MKSPRPSGWRFLIYGSFLVVLLCIFHSINEVCFEIHFNQLHCIYGNTSPNIILTTTTIHVHPSEIPQKPRRNVQFPLNCTSGNLTRICPANYYPTNFLHSQDDRNRPPAAACPDYFRWIHEDLRPWKETGITRDLVESGRKTAHFRLVIVEGRAYVETYRRAGHKRDFYTLWGILQLLRRYPEKIPDLDLMFNWADTPVVKSVDYSGPNATAPPPLFRYCGDDATLEIVFPDWTFWGWPETNIKPWEEFLEDVKEGEKRWMDKEAYAYWKGNPTLAPTRRDLAKCNISDKQDWGVRLYKQDWNKEKQEGFKQSNLARQCMHRYKIYVEGVGWSVSEKYILACNSVTLLVKPHYYDFFSRGLMPMHHYWPINEDDKCRSLKFAIEWGNSHKQKMHIDLQLGKSSFLYTRSLSFGSEILVPSLQAQEIGKAGSDFTQEDLKMDYVYDYMFHLLSEYAKLMRYKPTIPARAIEICSETLACPAIEIQKKFMMESMVKGPTDVSPCDMPPPYDAPALRTLLKRKANSISQVELWEKRYWENQTKHI</sequence>
<evidence type="ECO:0000256" key="1">
    <source>
        <dbReference type="SAM" id="Phobius"/>
    </source>
</evidence>
<accession>A0A834HHR3</accession>
<reference evidence="3" key="1">
    <citation type="submission" date="2019-11" db="EMBL/GenBank/DDBJ databases">
        <authorList>
            <person name="Liu Y."/>
            <person name="Hou J."/>
            <person name="Li T.-Q."/>
            <person name="Guan C.-H."/>
            <person name="Wu X."/>
            <person name="Wu H.-Z."/>
            <person name="Ling F."/>
            <person name="Zhang R."/>
            <person name="Shi X.-G."/>
            <person name="Ren J.-P."/>
            <person name="Chen E.-F."/>
            <person name="Sun J.-M."/>
        </authorList>
    </citation>
    <scope>NUCLEOTIDE SEQUENCE</scope>
    <source>
        <strain evidence="3">Adult_tree_wgs_1</strain>
        <tissue evidence="3">Leaves</tissue>
    </source>
</reference>
<organism evidence="3 4">
    <name type="scientific">Rhododendron simsii</name>
    <name type="common">Sims's rhododendron</name>
    <dbReference type="NCBI Taxonomy" id="118357"/>
    <lineage>
        <taxon>Eukaryota</taxon>
        <taxon>Viridiplantae</taxon>
        <taxon>Streptophyta</taxon>
        <taxon>Embryophyta</taxon>
        <taxon>Tracheophyta</taxon>
        <taxon>Spermatophyta</taxon>
        <taxon>Magnoliopsida</taxon>
        <taxon>eudicotyledons</taxon>
        <taxon>Gunneridae</taxon>
        <taxon>Pentapetalae</taxon>
        <taxon>asterids</taxon>
        <taxon>Ericales</taxon>
        <taxon>Ericaceae</taxon>
        <taxon>Ericoideae</taxon>
        <taxon>Rhodoreae</taxon>
        <taxon>Rhododendron</taxon>
    </lineage>
</organism>
<dbReference type="EMBL" id="WJXA01000003">
    <property type="protein sequence ID" value="KAF7148331.1"/>
    <property type="molecule type" value="Genomic_DNA"/>
</dbReference>
<evidence type="ECO:0000259" key="2">
    <source>
        <dbReference type="SMART" id="SM00672"/>
    </source>
</evidence>
<dbReference type="Pfam" id="PF05686">
    <property type="entry name" value="Glyco_transf_90"/>
    <property type="match status" value="2"/>
</dbReference>
<dbReference type="PANTHER" id="PTHR12203">
    <property type="entry name" value="KDEL LYS-ASP-GLU-LEU CONTAINING - RELATED"/>
    <property type="match status" value="1"/>
</dbReference>
<dbReference type="OrthoDB" id="202415at2759"/>
<name>A0A834HHR3_RHOSS</name>
<dbReference type="InterPro" id="IPR006598">
    <property type="entry name" value="CAP10"/>
</dbReference>
<evidence type="ECO:0000313" key="3">
    <source>
        <dbReference type="EMBL" id="KAF7148331.1"/>
    </source>
</evidence>
<dbReference type="SMART" id="SM00672">
    <property type="entry name" value="CAP10"/>
    <property type="match status" value="1"/>
</dbReference>
<keyword evidence="1" id="KW-0812">Transmembrane</keyword>
<keyword evidence="1" id="KW-0472">Membrane</keyword>
<dbReference type="AlphaFoldDB" id="A0A834HHR3"/>
<feature type="transmembrane region" description="Helical" evidence="1">
    <location>
        <begin position="12"/>
        <end position="28"/>
    </location>
</feature>
<feature type="domain" description="Glycosyl transferase CAP10" evidence="2">
    <location>
        <begin position="184"/>
        <end position="461"/>
    </location>
</feature>